<dbReference type="AlphaFoldDB" id="A0A091DIT9"/>
<name>A0A091DIT9_FUKDA</name>
<proteinExistence type="predicted"/>
<protein>
    <submittedName>
        <fullName evidence="1">Zinc phosphodiesterase ELAC protein 2</fullName>
    </submittedName>
</protein>
<evidence type="ECO:0000313" key="1">
    <source>
        <dbReference type="EMBL" id="KFO22676.1"/>
    </source>
</evidence>
<gene>
    <name evidence="1" type="ORF">H920_15964</name>
</gene>
<keyword evidence="2" id="KW-1185">Reference proteome</keyword>
<reference evidence="1 2" key="1">
    <citation type="submission" date="2013-11" db="EMBL/GenBank/DDBJ databases">
        <title>The Damaraland mole rat (Fukomys damarensis) genome and evolution of African mole rats.</title>
        <authorList>
            <person name="Gladyshev V.N."/>
            <person name="Fang X."/>
        </authorList>
    </citation>
    <scope>NUCLEOTIDE SEQUENCE [LARGE SCALE GENOMIC DNA]</scope>
    <source>
        <tissue evidence="1">Liver</tissue>
    </source>
</reference>
<dbReference type="Proteomes" id="UP000028990">
    <property type="component" value="Unassembled WGS sequence"/>
</dbReference>
<accession>A0A091DIT9</accession>
<sequence length="107" mass="12110">MSQGPARRQRQPEDPLRHLLVWEKRGVSLEPGTPITVYPQLQSKRRDFLVLKVKELGFPFWMAAIAPILTAVKDGKSVTSKGREILAEELCTPLGSWSCIYCGRMSR</sequence>
<evidence type="ECO:0000313" key="2">
    <source>
        <dbReference type="Proteomes" id="UP000028990"/>
    </source>
</evidence>
<organism evidence="1 2">
    <name type="scientific">Fukomys damarensis</name>
    <name type="common">Damaraland mole rat</name>
    <name type="synonym">Cryptomys damarensis</name>
    <dbReference type="NCBI Taxonomy" id="885580"/>
    <lineage>
        <taxon>Eukaryota</taxon>
        <taxon>Metazoa</taxon>
        <taxon>Chordata</taxon>
        <taxon>Craniata</taxon>
        <taxon>Vertebrata</taxon>
        <taxon>Euteleostomi</taxon>
        <taxon>Mammalia</taxon>
        <taxon>Eutheria</taxon>
        <taxon>Euarchontoglires</taxon>
        <taxon>Glires</taxon>
        <taxon>Rodentia</taxon>
        <taxon>Hystricomorpha</taxon>
        <taxon>Bathyergidae</taxon>
        <taxon>Fukomys</taxon>
    </lineage>
</organism>
<dbReference type="EMBL" id="KN123977">
    <property type="protein sequence ID" value="KFO22676.1"/>
    <property type="molecule type" value="Genomic_DNA"/>
</dbReference>